<keyword evidence="4 9" id="KW-0808">Transferase</keyword>
<feature type="transmembrane region" description="Helical" evidence="10">
    <location>
        <begin position="350"/>
        <end position="370"/>
    </location>
</feature>
<dbReference type="Pfam" id="PF03062">
    <property type="entry name" value="MBOAT"/>
    <property type="match status" value="1"/>
</dbReference>
<dbReference type="PIRSF" id="PIRSF016636">
    <property type="entry name" value="AlgI_DltB"/>
    <property type="match status" value="1"/>
</dbReference>
<keyword evidence="6 10" id="KW-1133">Transmembrane helix</keyword>
<keyword evidence="3 9" id="KW-1003">Cell membrane</keyword>
<keyword evidence="12" id="KW-1185">Reference proteome</keyword>
<name>A0A6N8UC45_9FIRM</name>
<evidence type="ECO:0000313" key="12">
    <source>
        <dbReference type="Proteomes" id="UP000434036"/>
    </source>
</evidence>
<proteinExistence type="inferred from homology"/>
<dbReference type="Proteomes" id="UP000434036">
    <property type="component" value="Unassembled WGS sequence"/>
</dbReference>
<protein>
    <submittedName>
        <fullName evidence="11">MBOAT family protein</fullName>
    </submittedName>
</protein>
<dbReference type="AlphaFoldDB" id="A0A6N8UC45"/>
<gene>
    <name evidence="11" type="ORF">GSF08_09080</name>
</gene>
<keyword evidence="7 9" id="KW-0472">Membrane</keyword>
<feature type="transmembrane region" description="Helical" evidence="10">
    <location>
        <begin position="6"/>
        <end position="22"/>
    </location>
</feature>
<dbReference type="GO" id="GO:0042121">
    <property type="term" value="P:alginic acid biosynthetic process"/>
    <property type="evidence" value="ECO:0007669"/>
    <property type="project" value="InterPro"/>
</dbReference>
<dbReference type="PANTHER" id="PTHR13285">
    <property type="entry name" value="ACYLTRANSFERASE"/>
    <property type="match status" value="1"/>
</dbReference>
<evidence type="ECO:0000256" key="6">
    <source>
        <dbReference type="ARBA" id="ARBA00022989"/>
    </source>
</evidence>
<comment type="caution">
    <text evidence="11">The sequence shown here is derived from an EMBL/GenBank/DDBJ whole genome shotgun (WGS) entry which is preliminary data.</text>
</comment>
<comment type="subcellular location">
    <subcellularLocation>
        <location evidence="1">Cell membrane</location>
        <topology evidence="1">Multi-pass membrane protein</topology>
    </subcellularLocation>
</comment>
<dbReference type="EMBL" id="WUUQ01000003">
    <property type="protein sequence ID" value="MXQ74089.1"/>
    <property type="molecule type" value="Genomic_DNA"/>
</dbReference>
<sequence length="465" mass="53645">MTFQTIPFLFLFLPLFLIGYLICPRKGKLLILTIGSLLFYAWGEPLYVILLMVSVGYCYWAAKKIDQSERPKVRRRILFQAIAIHVFALLYMKYYGFFLDTLRSLLHASWTYKTLPMPLGISFYTFMMLSYLLDVYWGKVKASTNILTFSAYATFFPKLIMGPIDRYANMVEDLEHPTPNVFSFGEGAERFLKGLAKKVLLADALGIIWTNVQSGSPSDLSLVTAWIGALAYTLQIYYDFSGYTDMAIGLAKMMGIRLMENFQRPYLSTSITMFWRRWHISLSSWFRDYIYIPLGGNRVSKGKHIRNIMIVWMLTGFWHGANWTFIVWGLYYGVLLILEKYVFSSAMKKLPVIIQWLITAFLVIISWVIFASPDVSSALAYLKSMFFMQGNLLVDEQTWWLLSNNLILLILGVLFVLPLGENIARRLKQNYGGAIALNILYLAMFALSLAYMMGQTYQTFLYAQF</sequence>
<reference evidence="11 12" key="2">
    <citation type="submission" date="2020-01" db="EMBL/GenBank/DDBJ databases">
        <title>Clostridiaceae sp. nov. isolated from the gut of human by culturomics.</title>
        <authorList>
            <person name="Chang Y."/>
        </authorList>
    </citation>
    <scope>NUCLEOTIDE SEQUENCE [LARGE SCALE GENOMIC DNA]</scope>
    <source>
        <strain evidence="11 12">DONG20-135</strain>
    </source>
</reference>
<evidence type="ECO:0000256" key="1">
    <source>
        <dbReference type="ARBA" id="ARBA00004651"/>
    </source>
</evidence>
<dbReference type="GO" id="GO:0016746">
    <property type="term" value="F:acyltransferase activity"/>
    <property type="evidence" value="ECO:0007669"/>
    <property type="project" value="UniProtKB-KW"/>
</dbReference>
<feature type="transmembrane region" description="Helical" evidence="10">
    <location>
        <begin position="48"/>
        <end position="65"/>
    </location>
</feature>
<dbReference type="PANTHER" id="PTHR13285:SF23">
    <property type="entry name" value="TEICHOIC ACID D-ALANYLTRANSFERASE"/>
    <property type="match status" value="1"/>
</dbReference>
<evidence type="ECO:0000256" key="7">
    <source>
        <dbReference type="ARBA" id="ARBA00023136"/>
    </source>
</evidence>
<dbReference type="InterPro" id="IPR024194">
    <property type="entry name" value="Ac/AlaTfrase_AlgI/DltB"/>
</dbReference>
<dbReference type="InterPro" id="IPR004299">
    <property type="entry name" value="MBOAT_fam"/>
</dbReference>
<dbReference type="PIRSF" id="PIRSF500217">
    <property type="entry name" value="AlgI"/>
    <property type="match status" value="1"/>
</dbReference>
<feature type="transmembrane region" description="Helical" evidence="10">
    <location>
        <begin position="77"/>
        <end position="97"/>
    </location>
</feature>
<keyword evidence="8 9" id="KW-0012">Acyltransferase</keyword>
<evidence type="ECO:0000256" key="5">
    <source>
        <dbReference type="ARBA" id="ARBA00022692"/>
    </source>
</evidence>
<evidence type="ECO:0000256" key="2">
    <source>
        <dbReference type="ARBA" id="ARBA00010323"/>
    </source>
</evidence>
<dbReference type="InterPro" id="IPR028362">
    <property type="entry name" value="AlgI"/>
</dbReference>
<feature type="transmembrane region" description="Helical" evidence="10">
    <location>
        <begin position="431"/>
        <end position="453"/>
    </location>
</feature>
<dbReference type="RefSeq" id="WP_160625477.1">
    <property type="nucleotide sequence ID" value="NZ_WUUQ01000003.1"/>
</dbReference>
<reference evidence="11 12" key="1">
    <citation type="submission" date="2019-12" db="EMBL/GenBank/DDBJ databases">
        <authorList>
            <person name="Yang R."/>
        </authorList>
    </citation>
    <scope>NUCLEOTIDE SEQUENCE [LARGE SCALE GENOMIC DNA]</scope>
    <source>
        <strain evidence="11 12">DONG20-135</strain>
    </source>
</reference>
<accession>A0A6N8UC45</accession>
<evidence type="ECO:0000256" key="8">
    <source>
        <dbReference type="ARBA" id="ARBA00023315"/>
    </source>
</evidence>
<dbReference type="GO" id="GO:0005886">
    <property type="term" value="C:plasma membrane"/>
    <property type="evidence" value="ECO:0007669"/>
    <property type="project" value="UniProtKB-SubCell"/>
</dbReference>
<evidence type="ECO:0000256" key="3">
    <source>
        <dbReference type="ARBA" id="ARBA00022475"/>
    </source>
</evidence>
<evidence type="ECO:0000256" key="9">
    <source>
        <dbReference type="PIRNR" id="PIRNR016636"/>
    </source>
</evidence>
<keyword evidence="5 10" id="KW-0812">Transmembrane</keyword>
<feature type="transmembrane region" description="Helical" evidence="10">
    <location>
        <begin position="317"/>
        <end position="338"/>
    </location>
</feature>
<feature type="transmembrane region" description="Helical" evidence="10">
    <location>
        <begin position="398"/>
        <end position="419"/>
    </location>
</feature>
<organism evidence="11 12">
    <name type="scientific">Copranaerobaculum intestinale</name>
    <dbReference type="NCBI Taxonomy" id="2692629"/>
    <lineage>
        <taxon>Bacteria</taxon>
        <taxon>Bacillati</taxon>
        <taxon>Bacillota</taxon>
        <taxon>Erysipelotrichia</taxon>
        <taxon>Erysipelotrichales</taxon>
        <taxon>Erysipelotrichaceae</taxon>
        <taxon>Copranaerobaculum</taxon>
    </lineage>
</organism>
<dbReference type="InterPro" id="IPR051085">
    <property type="entry name" value="MB_O-acyltransferase"/>
</dbReference>
<evidence type="ECO:0000313" key="11">
    <source>
        <dbReference type="EMBL" id="MXQ74089.1"/>
    </source>
</evidence>
<comment type="similarity">
    <text evidence="2 9">Belongs to the membrane-bound acyltransferase family.</text>
</comment>
<evidence type="ECO:0000256" key="10">
    <source>
        <dbReference type="SAM" id="Phobius"/>
    </source>
</evidence>
<evidence type="ECO:0000256" key="4">
    <source>
        <dbReference type="ARBA" id="ARBA00022679"/>
    </source>
</evidence>
<feature type="transmembrane region" description="Helical" evidence="10">
    <location>
        <begin position="117"/>
        <end position="137"/>
    </location>
</feature>